<gene>
    <name evidence="1" type="ORF">SAMN05444267_102318</name>
</gene>
<evidence type="ECO:0000313" key="2">
    <source>
        <dbReference type="Proteomes" id="UP000184364"/>
    </source>
</evidence>
<dbReference type="AlphaFoldDB" id="A0A1M7CTT8"/>
<dbReference type="EMBL" id="FRAV01000023">
    <property type="protein sequence ID" value="SHL70748.1"/>
    <property type="molecule type" value="Genomic_DNA"/>
</dbReference>
<dbReference type="RefSeq" id="WP_073294043.1">
    <property type="nucleotide sequence ID" value="NZ_FRAV01000023.1"/>
</dbReference>
<proteinExistence type="predicted"/>
<dbReference type="OrthoDB" id="1117133at2"/>
<name>A0A1M7CTT8_9FLAO</name>
<keyword evidence="2" id="KW-1185">Reference proteome</keyword>
<reference evidence="2" key="1">
    <citation type="submission" date="2016-11" db="EMBL/GenBank/DDBJ databases">
        <authorList>
            <person name="Varghese N."/>
            <person name="Submissions S."/>
        </authorList>
    </citation>
    <scope>NUCLEOTIDE SEQUENCE [LARGE SCALE GENOMIC DNA]</scope>
    <source>
        <strain evidence="2">DSM 26899</strain>
    </source>
</reference>
<dbReference type="Proteomes" id="UP000184364">
    <property type="component" value="Unassembled WGS sequence"/>
</dbReference>
<protein>
    <submittedName>
        <fullName evidence="1">Uncharacterized protein</fullName>
    </submittedName>
</protein>
<sequence length="276" mass="32278">MITTDIQTTIIPYLGETYPYFYIPENTISIGDRIETEISNFDFSNENFSELIKILTSVGSCNLYKLLSPKSQERIYFLGEKVRIRQLFYKKSESVSIVCESFLESKMKGKSVLLIRDKHSGEAIYSIEIDYHIIQNDAFRLFYKDYYNDNLIEDLDKTLPGRKVVIENDHQFIIFIEPFTPNQCKGHFDNYPIVPSAFTINCILREVFDFLGSNNTYEIDNLEGYSNRAMPTGIKYQIEVSHQHFQKNIIFFNCKVKDLSGTPYAIMILYLRLKEK</sequence>
<dbReference type="STRING" id="1302687.SAMN05444267_102318"/>
<organism evidence="1 2">
    <name type="scientific">Chryseobacterium polytrichastri</name>
    <dbReference type="NCBI Taxonomy" id="1302687"/>
    <lineage>
        <taxon>Bacteria</taxon>
        <taxon>Pseudomonadati</taxon>
        <taxon>Bacteroidota</taxon>
        <taxon>Flavobacteriia</taxon>
        <taxon>Flavobacteriales</taxon>
        <taxon>Weeksellaceae</taxon>
        <taxon>Chryseobacterium group</taxon>
        <taxon>Chryseobacterium</taxon>
    </lineage>
</organism>
<accession>A0A1M7CTT8</accession>
<evidence type="ECO:0000313" key="1">
    <source>
        <dbReference type="EMBL" id="SHL70748.1"/>
    </source>
</evidence>